<gene>
    <name evidence="2" type="ORF">TJEJU_0398</name>
</gene>
<proteinExistence type="predicted"/>
<name>A0A238U5B3_9FLAO</name>
<evidence type="ECO:0000313" key="3">
    <source>
        <dbReference type="Proteomes" id="UP000215214"/>
    </source>
</evidence>
<protein>
    <recommendedName>
        <fullName evidence="4">Secreted protein</fullName>
    </recommendedName>
</protein>
<keyword evidence="3" id="KW-1185">Reference proteome</keyword>
<dbReference type="EMBL" id="LT899436">
    <property type="protein sequence ID" value="SNR14196.1"/>
    <property type="molecule type" value="Genomic_DNA"/>
</dbReference>
<evidence type="ECO:0000313" key="2">
    <source>
        <dbReference type="EMBL" id="SNR14196.1"/>
    </source>
</evidence>
<dbReference type="KEGG" id="tje:TJEJU_0398"/>
<evidence type="ECO:0000256" key="1">
    <source>
        <dbReference type="SAM" id="SignalP"/>
    </source>
</evidence>
<accession>A0A238U5B3</accession>
<dbReference type="OrthoDB" id="1438005at2"/>
<dbReference type="RefSeq" id="WP_095069057.1">
    <property type="nucleotide sequence ID" value="NZ_LT899436.1"/>
</dbReference>
<reference evidence="2 3" key="1">
    <citation type="submission" date="2017-07" db="EMBL/GenBank/DDBJ databases">
        <authorList>
            <person name="Sun Z.S."/>
            <person name="Albrecht U."/>
            <person name="Echele G."/>
            <person name="Lee C.C."/>
        </authorList>
    </citation>
    <scope>NUCLEOTIDE SEQUENCE [LARGE SCALE GENOMIC DNA]</scope>
    <source>
        <strain evidence="3">type strain: KCTC 22618</strain>
    </source>
</reference>
<organism evidence="2 3">
    <name type="scientific">Tenacibaculum jejuense</name>
    <dbReference type="NCBI Taxonomy" id="584609"/>
    <lineage>
        <taxon>Bacteria</taxon>
        <taxon>Pseudomonadati</taxon>
        <taxon>Bacteroidota</taxon>
        <taxon>Flavobacteriia</taxon>
        <taxon>Flavobacteriales</taxon>
        <taxon>Flavobacteriaceae</taxon>
        <taxon>Tenacibaculum</taxon>
    </lineage>
</organism>
<feature type="chain" id="PRO_5013235057" description="Secreted protein" evidence="1">
    <location>
        <begin position="22"/>
        <end position="222"/>
    </location>
</feature>
<keyword evidence="1" id="KW-0732">Signal</keyword>
<dbReference type="AlphaFoldDB" id="A0A238U5B3"/>
<feature type="signal peptide" evidence="1">
    <location>
        <begin position="1"/>
        <end position="21"/>
    </location>
</feature>
<evidence type="ECO:0008006" key="4">
    <source>
        <dbReference type="Google" id="ProtNLM"/>
    </source>
</evidence>
<sequence>MKRKLIIFSFLLLTFSLISQESEFRDSFGKVNSENLDLLLLDFETNFLKKNYPDKNIQNSYKKFLKDFFENEIELNSGLLQNGEKILEKNNLKFHIYNVIDSIWVGKSVISESNEKVLITKYKHLNTNGEFNYAISETSQNNLSLKRSILEKYKEPNLNGIFFESLKRASLKSELLKPYVENLNISGSFMSPLVLAGNILNNKVDLNNYFVRIIILTNIVHR</sequence>
<dbReference type="Proteomes" id="UP000215214">
    <property type="component" value="Chromosome TJEJU"/>
</dbReference>